<keyword evidence="6" id="KW-0133">Cell shape</keyword>
<dbReference type="InterPro" id="IPR051046">
    <property type="entry name" value="MurCDEF_CellWall_CoF430Synth"/>
</dbReference>
<dbReference type="InterPro" id="IPR035911">
    <property type="entry name" value="MurE/MurF_N"/>
</dbReference>
<evidence type="ECO:0000259" key="13">
    <source>
        <dbReference type="Pfam" id="PF08245"/>
    </source>
</evidence>
<keyword evidence="5" id="KW-0067">ATP-binding</keyword>
<keyword evidence="8" id="KW-0131">Cell cycle</keyword>
<dbReference type="GO" id="GO:0008360">
    <property type="term" value="P:regulation of cell shape"/>
    <property type="evidence" value="ECO:0007669"/>
    <property type="project" value="UniProtKB-KW"/>
</dbReference>
<feature type="domain" description="Mur ligase C-terminal" evidence="12">
    <location>
        <begin position="319"/>
        <end position="438"/>
    </location>
</feature>
<keyword evidence="9" id="KW-0961">Cell wall biogenesis/degradation</keyword>
<evidence type="ECO:0000256" key="7">
    <source>
        <dbReference type="ARBA" id="ARBA00022984"/>
    </source>
</evidence>
<feature type="domain" description="Mur ligase N-terminal catalytic" evidence="11">
    <location>
        <begin position="25"/>
        <end position="71"/>
    </location>
</feature>
<evidence type="ECO:0000256" key="6">
    <source>
        <dbReference type="ARBA" id="ARBA00022960"/>
    </source>
</evidence>
<dbReference type="GO" id="GO:0005524">
    <property type="term" value="F:ATP binding"/>
    <property type="evidence" value="ECO:0007669"/>
    <property type="project" value="UniProtKB-KW"/>
</dbReference>
<dbReference type="GO" id="GO:0071555">
    <property type="term" value="P:cell wall organization"/>
    <property type="evidence" value="ECO:0007669"/>
    <property type="project" value="UniProtKB-KW"/>
</dbReference>
<dbReference type="Gene3D" id="3.90.190.20">
    <property type="entry name" value="Mur ligase, C-terminal domain"/>
    <property type="match status" value="1"/>
</dbReference>
<dbReference type="AlphaFoldDB" id="A0A3B1BBJ9"/>
<dbReference type="InterPro" id="IPR036615">
    <property type="entry name" value="Mur_ligase_C_dom_sf"/>
</dbReference>
<dbReference type="PANTHER" id="PTHR43024:SF1">
    <property type="entry name" value="UDP-N-ACETYLMURAMOYL-TRIPEPTIDE--D-ALANYL-D-ALANINE LIGASE"/>
    <property type="match status" value="1"/>
</dbReference>
<feature type="domain" description="Mur ligase central" evidence="13">
    <location>
        <begin position="105"/>
        <end position="296"/>
    </location>
</feature>
<accession>A0A3B1BBJ9</accession>
<sequence length="456" mass="47604">MISFSLSETAEMLGGCLHGADVRFASVSTDSRTISNGDLFVALQGPNFDGHDWLDQVLVKGAVGAMVSRDVVSALPRLQVTDTRQGLGALAACWREASLVNLVAVTGSNGKTTVKEMIAAILSRQGQTLATIGNLNNDIGLPLTLLRLQDESYAVVEMGAGGPGEIEYLSGIARPDVAILNNAGAAHLEGFGSPEGVARAKAEIVSGLAPGGTFIFNADEPWADLWHELAGDHPVRTFGMQAQADVTSSGSEVETRWDESGFLSHFQVCTPEGDLAIKLPLAGSHNQMNALAAIAATQLMGASLEQICDGLASMQPVKGRLQPRAGANGVRLIDDSYNANPDSVAAAIAVLATAPGCRFMVLGDLAELGEDSENLHEMLGRKVREAGIEQLYCLSDASCATARGFGVGAMLFREQDALIAALQENLSAGDSVLIKGSRSAGMEQVVCALLDSDGHC</sequence>
<dbReference type="InterPro" id="IPR013221">
    <property type="entry name" value="Mur_ligase_cen"/>
</dbReference>
<evidence type="ECO:0000256" key="8">
    <source>
        <dbReference type="ARBA" id="ARBA00023306"/>
    </source>
</evidence>
<dbReference type="GO" id="GO:0051301">
    <property type="term" value="P:cell division"/>
    <property type="evidence" value="ECO:0007669"/>
    <property type="project" value="UniProtKB-KW"/>
</dbReference>
<dbReference type="InterPro" id="IPR000713">
    <property type="entry name" value="Mur_ligase_N"/>
</dbReference>
<dbReference type="InterPro" id="IPR036565">
    <property type="entry name" value="Mur-like_cat_sf"/>
</dbReference>
<dbReference type="SUPFAM" id="SSF53623">
    <property type="entry name" value="MurD-like peptide ligases, catalytic domain"/>
    <property type="match status" value="1"/>
</dbReference>
<dbReference type="SUPFAM" id="SSF53244">
    <property type="entry name" value="MurD-like peptide ligases, peptide-binding domain"/>
    <property type="match status" value="1"/>
</dbReference>
<keyword evidence="7" id="KW-0573">Peptidoglycan synthesis</keyword>
<evidence type="ECO:0000256" key="5">
    <source>
        <dbReference type="ARBA" id="ARBA00022840"/>
    </source>
</evidence>
<gene>
    <name evidence="14" type="ORF">MNBD_GAMMA26-1061</name>
</gene>
<reference evidence="14" key="1">
    <citation type="submission" date="2018-06" db="EMBL/GenBank/DDBJ databases">
        <authorList>
            <person name="Zhirakovskaya E."/>
        </authorList>
    </citation>
    <scope>NUCLEOTIDE SEQUENCE</scope>
</reference>
<evidence type="ECO:0000256" key="2">
    <source>
        <dbReference type="ARBA" id="ARBA00022598"/>
    </source>
</evidence>
<dbReference type="Pfam" id="PF08245">
    <property type="entry name" value="Mur_ligase_M"/>
    <property type="match status" value="1"/>
</dbReference>
<dbReference type="HAMAP" id="MF_02019">
    <property type="entry name" value="MurF"/>
    <property type="match status" value="1"/>
</dbReference>
<keyword evidence="3" id="KW-0132">Cell division</keyword>
<dbReference type="GO" id="GO:0009252">
    <property type="term" value="P:peptidoglycan biosynthetic process"/>
    <property type="evidence" value="ECO:0007669"/>
    <property type="project" value="UniProtKB-KW"/>
</dbReference>
<dbReference type="GO" id="GO:0047480">
    <property type="term" value="F:UDP-N-acetylmuramoyl-tripeptide-D-alanyl-D-alanine ligase activity"/>
    <property type="evidence" value="ECO:0007669"/>
    <property type="project" value="InterPro"/>
</dbReference>
<dbReference type="Pfam" id="PF02875">
    <property type="entry name" value="Mur_ligase_C"/>
    <property type="match status" value="1"/>
</dbReference>
<evidence type="ECO:0000256" key="10">
    <source>
        <dbReference type="ARBA" id="ARBA00031461"/>
    </source>
</evidence>
<proteinExistence type="inferred from homology"/>
<dbReference type="SUPFAM" id="SSF63418">
    <property type="entry name" value="MurE/MurF N-terminal domain"/>
    <property type="match status" value="1"/>
</dbReference>
<evidence type="ECO:0000256" key="4">
    <source>
        <dbReference type="ARBA" id="ARBA00022741"/>
    </source>
</evidence>
<dbReference type="PANTHER" id="PTHR43024">
    <property type="entry name" value="UDP-N-ACETYLMURAMOYL-TRIPEPTIDE--D-ALANYL-D-ALANINE LIGASE"/>
    <property type="match status" value="1"/>
</dbReference>
<keyword evidence="2 14" id="KW-0436">Ligase</keyword>
<dbReference type="EMBL" id="UOFX01000041">
    <property type="protein sequence ID" value="VAX08778.1"/>
    <property type="molecule type" value="Genomic_DNA"/>
</dbReference>
<dbReference type="InterPro" id="IPR004101">
    <property type="entry name" value="Mur_ligase_C"/>
</dbReference>
<organism evidence="14">
    <name type="scientific">hydrothermal vent metagenome</name>
    <dbReference type="NCBI Taxonomy" id="652676"/>
    <lineage>
        <taxon>unclassified sequences</taxon>
        <taxon>metagenomes</taxon>
        <taxon>ecological metagenomes</taxon>
    </lineage>
</organism>
<evidence type="ECO:0000313" key="14">
    <source>
        <dbReference type="EMBL" id="VAX08778.1"/>
    </source>
</evidence>
<name>A0A3B1BBJ9_9ZZZZ</name>
<evidence type="ECO:0000256" key="9">
    <source>
        <dbReference type="ARBA" id="ARBA00023316"/>
    </source>
</evidence>
<evidence type="ECO:0000259" key="11">
    <source>
        <dbReference type="Pfam" id="PF01225"/>
    </source>
</evidence>
<dbReference type="Gene3D" id="3.40.1390.10">
    <property type="entry name" value="MurE/MurF, N-terminal domain"/>
    <property type="match status" value="1"/>
</dbReference>
<dbReference type="NCBIfam" id="TIGR01143">
    <property type="entry name" value="murF"/>
    <property type="match status" value="1"/>
</dbReference>
<evidence type="ECO:0000259" key="12">
    <source>
        <dbReference type="Pfam" id="PF02875"/>
    </source>
</evidence>
<dbReference type="Pfam" id="PF01225">
    <property type="entry name" value="Mur_ligase"/>
    <property type="match status" value="1"/>
</dbReference>
<keyword evidence="1" id="KW-0963">Cytoplasm</keyword>
<dbReference type="Gene3D" id="3.40.1190.10">
    <property type="entry name" value="Mur-like, catalytic domain"/>
    <property type="match status" value="1"/>
</dbReference>
<protein>
    <recommendedName>
        <fullName evidence="10">UDP-MurNAc-pentapeptide synthetase</fullName>
    </recommendedName>
</protein>
<keyword evidence="4" id="KW-0547">Nucleotide-binding</keyword>
<evidence type="ECO:0000256" key="3">
    <source>
        <dbReference type="ARBA" id="ARBA00022618"/>
    </source>
</evidence>
<dbReference type="InterPro" id="IPR005863">
    <property type="entry name" value="UDP-N-AcMur_synth"/>
</dbReference>
<evidence type="ECO:0000256" key="1">
    <source>
        <dbReference type="ARBA" id="ARBA00022490"/>
    </source>
</evidence>